<reference evidence="2 3" key="1">
    <citation type="submission" date="2018-12" db="EMBL/GenBank/DDBJ databases">
        <title>Genome analysis provides insights into bioremediation potentialities of Halogeometricum borinquense strain N11.</title>
        <authorList>
            <person name="Najjari A."/>
            <person name="Youssef N."/>
            <person name="Fhoula I."/>
            <person name="Ben Dhia O."/>
            <person name="Mahjoubi M."/>
            <person name="Ouzari H.I."/>
            <person name="Cherif A."/>
        </authorList>
    </citation>
    <scope>NUCLEOTIDE SEQUENCE [LARGE SCALE GENOMIC DNA]</scope>
    <source>
        <strain evidence="2 3">N11</strain>
    </source>
</reference>
<dbReference type="Pfam" id="PF18545">
    <property type="entry name" value="HalOD1"/>
    <property type="match status" value="1"/>
</dbReference>
<sequence length="93" mass="9888">MVTSANSSSVTADADEAISLAVVEAVSVAADTPVLELPPLYDAIDPDVLDELFAGRQAAERITFRYAGHLVTVHGDRTIEILDVDEAQTCRST</sequence>
<dbReference type="EMBL" id="RZHH01000002">
    <property type="protein sequence ID" value="RYJ14054.1"/>
    <property type="molecule type" value="Genomic_DNA"/>
</dbReference>
<accession>A0A482T884</accession>
<dbReference type="AlphaFoldDB" id="A0A482T884"/>
<dbReference type="Proteomes" id="UP000294028">
    <property type="component" value="Unassembled WGS sequence"/>
</dbReference>
<dbReference type="InterPro" id="IPR040624">
    <property type="entry name" value="HalOD1"/>
</dbReference>
<protein>
    <recommendedName>
        <fullName evidence="1">Halobacterial output domain-containing protein</fullName>
    </recommendedName>
</protein>
<proteinExistence type="predicted"/>
<organism evidence="2 3">
    <name type="scientific">Halogeometricum borinquense</name>
    <dbReference type="NCBI Taxonomy" id="60847"/>
    <lineage>
        <taxon>Archaea</taxon>
        <taxon>Methanobacteriati</taxon>
        <taxon>Methanobacteriota</taxon>
        <taxon>Stenosarchaea group</taxon>
        <taxon>Halobacteria</taxon>
        <taxon>Halobacteriales</taxon>
        <taxon>Haloferacaceae</taxon>
        <taxon>Halogeometricum</taxon>
    </lineage>
</organism>
<dbReference type="OMA" id="GTIYDEC"/>
<evidence type="ECO:0000313" key="3">
    <source>
        <dbReference type="Proteomes" id="UP000294028"/>
    </source>
</evidence>
<evidence type="ECO:0000259" key="1">
    <source>
        <dbReference type="Pfam" id="PF18545"/>
    </source>
</evidence>
<dbReference type="RefSeq" id="WP_006054048.1">
    <property type="nucleotide sequence ID" value="NZ_RZHH01000002.1"/>
</dbReference>
<gene>
    <name evidence="2" type="ORF">ELS19_08785</name>
</gene>
<comment type="caution">
    <text evidence="2">The sequence shown here is derived from an EMBL/GenBank/DDBJ whole genome shotgun (WGS) entry which is preliminary data.</text>
</comment>
<dbReference type="GeneID" id="9993052"/>
<feature type="domain" description="Halobacterial output" evidence="1">
    <location>
        <begin position="15"/>
        <end position="81"/>
    </location>
</feature>
<evidence type="ECO:0000313" key="2">
    <source>
        <dbReference type="EMBL" id="RYJ14054.1"/>
    </source>
</evidence>
<name>A0A482T884_9EURY</name>